<keyword evidence="2" id="KW-0175">Coiled coil</keyword>
<accession>A0ABT5FAR0</accession>
<dbReference type="SUPFAM" id="SSF111369">
    <property type="entry name" value="HlyD-like secretion proteins"/>
    <property type="match status" value="1"/>
</dbReference>
<dbReference type="InterPro" id="IPR006143">
    <property type="entry name" value="RND_pump_MFP"/>
</dbReference>
<feature type="coiled-coil region" evidence="2">
    <location>
        <begin position="131"/>
        <end position="165"/>
    </location>
</feature>
<dbReference type="EMBL" id="JAQOMS010000002">
    <property type="protein sequence ID" value="MDC2888631.1"/>
    <property type="molecule type" value="Genomic_DNA"/>
</dbReference>
<protein>
    <submittedName>
        <fullName evidence="4">Efflux RND transporter periplasmic adaptor subunit</fullName>
    </submittedName>
</protein>
<evidence type="ECO:0000256" key="3">
    <source>
        <dbReference type="SAM" id="SignalP"/>
    </source>
</evidence>
<dbReference type="RefSeq" id="WP_272180220.1">
    <property type="nucleotide sequence ID" value="NZ_JAQOMS010000002.1"/>
</dbReference>
<dbReference type="Gene3D" id="2.40.50.100">
    <property type="match status" value="1"/>
</dbReference>
<dbReference type="PANTHER" id="PTHR30469:SF15">
    <property type="entry name" value="HLYD FAMILY OF SECRETION PROTEINS"/>
    <property type="match status" value="1"/>
</dbReference>
<sequence length="357" mass="39734">MNKLSFYNAMLFIAFMATSFTSTSASVPVKVDHIQEKSFQATVDVHGTIVGKRDVTLTSGISGRLEYVAEPGMLLHKGDIVAKFDLKPLKLSRSEQLLIIDRAQVNVDFQKIELARYQSLANTDATAQYQIDLTKNKLDLAKSNIDLARNKLEQIENQIERATIYAPFTGVVGIRFEKPGSEINRADKLVHLLDLTKQEVRLFLPIKYLNHAAIDQNVFLIGETLGANKATTGKVTSIIPQTDTRSQTFEIRALLLGADAAKWASGELVDVRVEFQDSTLVKLINRDALIIRKNGIHIVKIDENNKAVTIPVDTGSGHDEYIEIYPKLSDHELNEGDKIAIRGAERLTDGQEVDVQH</sequence>
<dbReference type="Gene3D" id="2.40.30.170">
    <property type="match status" value="1"/>
</dbReference>
<dbReference type="Gene3D" id="2.40.420.20">
    <property type="match status" value="1"/>
</dbReference>
<dbReference type="Proteomes" id="UP001528411">
    <property type="component" value="Unassembled WGS sequence"/>
</dbReference>
<reference evidence="4 5" key="1">
    <citation type="submission" date="2023-01" db="EMBL/GenBank/DDBJ databases">
        <title>Psychrosphaera sp. nov., isolated from marine algae.</title>
        <authorList>
            <person name="Bayburt H."/>
            <person name="Choi B.J."/>
            <person name="Kim J.M."/>
            <person name="Choi D.G."/>
            <person name="Jeon C.O."/>
        </authorList>
    </citation>
    <scope>NUCLEOTIDE SEQUENCE [LARGE SCALE GENOMIC DNA]</scope>
    <source>
        <strain evidence="4 5">G1-22</strain>
    </source>
</reference>
<proteinExistence type="inferred from homology"/>
<gene>
    <name evidence="4" type="ORF">PN838_07475</name>
</gene>
<dbReference type="NCBIfam" id="TIGR01730">
    <property type="entry name" value="RND_mfp"/>
    <property type="match status" value="1"/>
</dbReference>
<dbReference type="PANTHER" id="PTHR30469">
    <property type="entry name" value="MULTIDRUG RESISTANCE PROTEIN MDTA"/>
    <property type="match status" value="1"/>
</dbReference>
<comment type="caution">
    <text evidence="4">The sequence shown here is derived from an EMBL/GenBank/DDBJ whole genome shotgun (WGS) entry which is preliminary data.</text>
</comment>
<keyword evidence="3" id="KW-0732">Signal</keyword>
<evidence type="ECO:0000256" key="1">
    <source>
        <dbReference type="ARBA" id="ARBA00009477"/>
    </source>
</evidence>
<feature type="signal peptide" evidence="3">
    <location>
        <begin position="1"/>
        <end position="24"/>
    </location>
</feature>
<evidence type="ECO:0000313" key="5">
    <source>
        <dbReference type="Proteomes" id="UP001528411"/>
    </source>
</evidence>
<feature type="chain" id="PRO_5045210099" evidence="3">
    <location>
        <begin position="25"/>
        <end position="357"/>
    </location>
</feature>
<evidence type="ECO:0000313" key="4">
    <source>
        <dbReference type="EMBL" id="MDC2888631.1"/>
    </source>
</evidence>
<name>A0ABT5FAR0_9GAMM</name>
<comment type="similarity">
    <text evidence="1">Belongs to the membrane fusion protein (MFP) (TC 8.A.1) family.</text>
</comment>
<keyword evidence="5" id="KW-1185">Reference proteome</keyword>
<organism evidence="4 5">
    <name type="scientific">Psychrosphaera algicola</name>
    <dbReference type="NCBI Taxonomy" id="3023714"/>
    <lineage>
        <taxon>Bacteria</taxon>
        <taxon>Pseudomonadati</taxon>
        <taxon>Pseudomonadota</taxon>
        <taxon>Gammaproteobacteria</taxon>
        <taxon>Alteromonadales</taxon>
        <taxon>Pseudoalteromonadaceae</taxon>
        <taxon>Psychrosphaera</taxon>
    </lineage>
</organism>
<dbReference type="Gene3D" id="1.10.287.470">
    <property type="entry name" value="Helix hairpin bin"/>
    <property type="match status" value="1"/>
</dbReference>
<evidence type="ECO:0000256" key="2">
    <source>
        <dbReference type="SAM" id="Coils"/>
    </source>
</evidence>